<evidence type="ECO:0000259" key="3">
    <source>
        <dbReference type="Pfam" id="PF20681"/>
    </source>
</evidence>
<dbReference type="Pfam" id="PF20681">
    <property type="entry name" value="DUF6818"/>
    <property type="match status" value="1"/>
</dbReference>
<feature type="domain" description="DUF6818" evidence="3">
    <location>
        <begin position="294"/>
        <end position="377"/>
    </location>
</feature>
<feature type="compositionally biased region" description="Polar residues" evidence="2">
    <location>
        <begin position="9"/>
        <end position="37"/>
    </location>
</feature>
<feature type="region of interest" description="Disordered" evidence="2">
    <location>
        <begin position="1"/>
        <end position="37"/>
    </location>
</feature>
<dbReference type="EMBL" id="JASNQZ010000015">
    <property type="protein sequence ID" value="KAL0946033.1"/>
    <property type="molecule type" value="Genomic_DNA"/>
</dbReference>
<feature type="coiled-coil region" evidence="1">
    <location>
        <begin position="471"/>
        <end position="505"/>
    </location>
</feature>
<comment type="caution">
    <text evidence="4">The sequence shown here is derived from an EMBL/GenBank/DDBJ whole genome shotgun (WGS) entry which is preliminary data.</text>
</comment>
<keyword evidence="5" id="KW-1185">Reference proteome</keyword>
<proteinExistence type="predicted"/>
<evidence type="ECO:0000313" key="5">
    <source>
        <dbReference type="Proteomes" id="UP001556367"/>
    </source>
</evidence>
<gene>
    <name evidence="4" type="ORF">HGRIS_012308</name>
</gene>
<reference evidence="5" key="1">
    <citation type="submission" date="2024-06" db="EMBL/GenBank/DDBJ databases">
        <title>Multi-omics analyses provide insights into the biosynthesis of the anticancer antibiotic pleurotin in Hohenbuehelia grisea.</title>
        <authorList>
            <person name="Weaver J.A."/>
            <person name="Alberti F."/>
        </authorList>
    </citation>
    <scope>NUCLEOTIDE SEQUENCE [LARGE SCALE GENOMIC DNA]</scope>
    <source>
        <strain evidence="5">T-177</strain>
    </source>
</reference>
<evidence type="ECO:0000256" key="2">
    <source>
        <dbReference type="SAM" id="MobiDB-lite"/>
    </source>
</evidence>
<protein>
    <recommendedName>
        <fullName evidence="3">DUF6818 domain-containing protein</fullName>
    </recommendedName>
</protein>
<evidence type="ECO:0000313" key="4">
    <source>
        <dbReference type="EMBL" id="KAL0946033.1"/>
    </source>
</evidence>
<feature type="region of interest" description="Disordered" evidence="2">
    <location>
        <begin position="93"/>
        <end position="129"/>
    </location>
</feature>
<sequence>MDRNDQKQSKTPSSLTTQPNGGAPSQSLQNSHTFNFPSQHDNYNFNFLNPTVPMHANAYQDYNAHYSQTYRGPQPQSYGHPAREALHYNTHATYNSNSNRYPAPPDPSTMQGTSRRSPHSPVPDFDAASDLSTFRLGNDLKVYAPPESPLPVQSDDDILDPERALAPPYTSSRPVEEPSGLTKPRPRKKVEDSDAPKASTPEPLSSKRPRTAEVDIRQAKKPKSALESDEEQAEKENIPPSKGKSAVTGSKSKGKGKGKSETPKTQHGGRQPGARNYQPPEDVKLAKLVMKYRPIGGHTWKIITSEYQEWASQNRFSERDERSIRSRFAALVSLAKSKPTGSADRPRDGALALALEAEGLIQMKSGTMEIDDSEFEDDNDTAVVRKGKKVVIDVSSDEDKPTPDVKPAKPANYAAKAYKIEPPVSQEPKRRGGSLALATSTLASIGATFNPETMRERDEQRMAHSMQLSQLAMLQTENRELRVRLDQLQDQVREETRRADRAESWNDKSLNPRPVTIAVPIVDLVATALPALPHHGRANLHCFLSTKTFSQFLTAVRSGKVLVKDPCLYASGTSIRRPQARRPHPYTITSLIKALMALEYWRWRQLRLQLML</sequence>
<feature type="compositionally biased region" description="Low complexity" evidence="2">
    <location>
        <begin position="241"/>
        <end position="251"/>
    </location>
</feature>
<organism evidence="4 5">
    <name type="scientific">Hohenbuehelia grisea</name>
    <dbReference type="NCBI Taxonomy" id="104357"/>
    <lineage>
        <taxon>Eukaryota</taxon>
        <taxon>Fungi</taxon>
        <taxon>Dikarya</taxon>
        <taxon>Basidiomycota</taxon>
        <taxon>Agaricomycotina</taxon>
        <taxon>Agaricomycetes</taxon>
        <taxon>Agaricomycetidae</taxon>
        <taxon>Agaricales</taxon>
        <taxon>Pleurotineae</taxon>
        <taxon>Pleurotaceae</taxon>
        <taxon>Hohenbuehelia</taxon>
    </lineage>
</organism>
<accession>A0ABR3IRV9</accession>
<dbReference type="PANTHER" id="PTHR34409:SF1">
    <property type="entry name" value="MYB-LIKE DOMAIN-CONTAINING PROTEIN"/>
    <property type="match status" value="1"/>
</dbReference>
<dbReference type="InterPro" id="IPR049203">
    <property type="entry name" value="DUF6818"/>
</dbReference>
<name>A0ABR3IRV9_9AGAR</name>
<dbReference type="PANTHER" id="PTHR34409">
    <property type="entry name" value="SET DOMAIN-CONTAINING PROTEIN"/>
    <property type="match status" value="1"/>
</dbReference>
<keyword evidence="1" id="KW-0175">Coiled coil</keyword>
<feature type="region of interest" description="Disordered" evidence="2">
    <location>
        <begin position="142"/>
        <end position="282"/>
    </location>
</feature>
<dbReference type="Proteomes" id="UP001556367">
    <property type="component" value="Unassembled WGS sequence"/>
</dbReference>
<evidence type="ECO:0000256" key="1">
    <source>
        <dbReference type="SAM" id="Coils"/>
    </source>
</evidence>